<dbReference type="Gene3D" id="1.10.510.10">
    <property type="entry name" value="Transferase(Phosphotransferase) domain 1"/>
    <property type="match status" value="1"/>
</dbReference>
<dbReference type="Pfam" id="PF00400">
    <property type="entry name" value="WD40"/>
    <property type="match status" value="5"/>
</dbReference>
<organism evidence="11 12">
    <name type="scientific">Uabimicrobium amorphum</name>
    <dbReference type="NCBI Taxonomy" id="2596890"/>
    <lineage>
        <taxon>Bacteria</taxon>
        <taxon>Pseudomonadati</taxon>
        <taxon>Planctomycetota</taxon>
        <taxon>Candidatus Uabimicrobiia</taxon>
        <taxon>Candidatus Uabimicrobiales</taxon>
        <taxon>Candidatus Uabimicrobiaceae</taxon>
        <taxon>Candidatus Uabimicrobium</taxon>
    </lineage>
</organism>
<dbReference type="SMART" id="SM00320">
    <property type="entry name" value="WD40"/>
    <property type="match status" value="8"/>
</dbReference>
<dbReference type="InterPro" id="IPR000719">
    <property type="entry name" value="Prot_kinase_dom"/>
</dbReference>
<keyword evidence="6 8" id="KW-0067">ATP-binding</keyword>
<dbReference type="InterPro" id="IPR008271">
    <property type="entry name" value="Ser/Thr_kinase_AS"/>
</dbReference>
<dbReference type="OrthoDB" id="500858at2"/>
<keyword evidence="2" id="KW-0808">Transferase</keyword>
<protein>
    <submittedName>
        <fullName evidence="11">Protein kinase</fullName>
    </submittedName>
</protein>
<evidence type="ECO:0000313" key="12">
    <source>
        <dbReference type="Proteomes" id="UP000326354"/>
    </source>
</evidence>
<dbReference type="InterPro" id="IPR019775">
    <property type="entry name" value="WD40_repeat_CS"/>
</dbReference>
<keyword evidence="9" id="KW-0472">Membrane</keyword>
<dbReference type="InterPro" id="IPR015943">
    <property type="entry name" value="WD40/YVTN_repeat-like_dom_sf"/>
</dbReference>
<dbReference type="PROSITE" id="PS00107">
    <property type="entry name" value="PROTEIN_KINASE_ATP"/>
    <property type="match status" value="1"/>
</dbReference>
<dbReference type="PROSITE" id="PS00108">
    <property type="entry name" value="PROTEIN_KINASE_ST"/>
    <property type="match status" value="1"/>
</dbReference>
<dbReference type="RefSeq" id="WP_151967204.1">
    <property type="nucleotide sequence ID" value="NZ_AP019860.1"/>
</dbReference>
<dbReference type="GO" id="GO:0005524">
    <property type="term" value="F:ATP binding"/>
    <property type="evidence" value="ECO:0007669"/>
    <property type="project" value="UniProtKB-UniRule"/>
</dbReference>
<dbReference type="AlphaFoldDB" id="A0A5S9IJE7"/>
<feature type="repeat" description="WD" evidence="7">
    <location>
        <begin position="994"/>
        <end position="1035"/>
    </location>
</feature>
<feature type="repeat" description="WD" evidence="7">
    <location>
        <begin position="651"/>
        <end position="692"/>
    </location>
</feature>
<dbReference type="SUPFAM" id="SSF50998">
    <property type="entry name" value="Quinoprotein alcohol dehydrogenase-like"/>
    <property type="match status" value="2"/>
</dbReference>
<evidence type="ECO:0000256" key="2">
    <source>
        <dbReference type="ARBA" id="ARBA00022679"/>
    </source>
</evidence>
<feature type="repeat" description="WD" evidence="7">
    <location>
        <begin position="749"/>
        <end position="781"/>
    </location>
</feature>
<dbReference type="InterPro" id="IPR020472">
    <property type="entry name" value="WD40_PAC1"/>
</dbReference>
<dbReference type="CDD" id="cd14014">
    <property type="entry name" value="STKc_PknB_like"/>
    <property type="match status" value="1"/>
</dbReference>
<evidence type="ECO:0000259" key="10">
    <source>
        <dbReference type="PROSITE" id="PS50011"/>
    </source>
</evidence>
<dbReference type="SUPFAM" id="SSF56112">
    <property type="entry name" value="Protein kinase-like (PK-like)"/>
    <property type="match status" value="1"/>
</dbReference>
<dbReference type="InterPro" id="IPR011009">
    <property type="entry name" value="Kinase-like_dom_sf"/>
</dbReference>
<gene>
    <name evidence="11" type="ORF">UABAM_01322</name>
</gene>
<keyword evidence="3" id="KW-0677">Repeat</keyword>
<accession>A0A5S9IJE7</accession>
<dbReference type="CDD" id="cd00200">
    <property type="entry name" value="WD40"/>
    <property type="match status" value="1"/>
</dbReference>
<evidence type="ECO:0000256" key="6">
    <source>
        <dbReference type="ARBA" id="ARBA00022840"/>
    </source>
</evidence>
<dbReference type="SMART" id="SM00220">
    <property type="entry name" value="S_TKc"/>
    <property type="match status" value="1"/>
</dbReference>
<dbReference type="PANTHER" id="PTHR43289">
    <property type="entry name" value="MITOGEN-ACTIVATED PROTEIN KINASE KINASE KINASE 20-RELATED"/>
    <property type="match status" value="1"/>
</dbReference>
<evidence type="ECO:0000256" key="8">
    <source>
        <dbReference type="PROSITE-ProRule" id="PRU10141"/>
    </source>
</evidence>
<dbReference type="PROSITE" id="PS00678">
    <property type="entry name" value="WD_REPEATS_1"/>
    <property type="match status" value="2"/>
</dbReference>
<keyword evidence="12" id="KW-1185">Reference proteome</keyword>
<keyword evidence="5 11" id="KW-0418">Kinase</keyword>
<dbReference type="PROSITE" id="PS50082">
    <property type="entry name" value="WD_REPEATS_2"/>
    <property type="match status" value="5"/>
</dbReference>
<feature type="repeat" description="WD" evidence="7">
    <location>
        <begin position="1035"/>
        <end position="1071"/>
    </location>
</feature>
<evidence type="ECO:0000313" key="11">
    <source>
        <dbReference type="EMBL" id="BBM82979.1"/>
    </source>
</evidence>
<dbReference type="InterPro" id="IPR011047">
    <property type="entry name" value="Quinoprotein_ADH-like_sf"/>
</dbReference>
<evidence type="ECO:0000256" key="7">
    <source>
        <dbReference type="PROSITE-ProRule" id="PRU00221"/>
    </source>
</evidence>
<dbReference type="KEGG" id="uam:UABAM_01322"/>
<dbReference type="PRINTS" id="PR00320">
    <property type="entry name" value="GPROTEINBRPT"/>
</dbReference>
<feature type="binding site" evidence="8">
    <location>
        <position position="127"/>
    </location>
    <ligand>
        <name>ATP</name>
        <dbReference type="ChEBI" id="CHEBI:30616"/>
    </ligand>
</feature>
<dbReference type="EMBL" id="AP019860">
    <property type="protein sequence ID" value="BBM82979.1"/>
    <property type="molecule type" value="Genomic_DNA"/>
</dbReference>
<dbReference type="PROSITE" id="PS50011">
    <property type="entry name" value="PROTEIN_KINASE_DOM"/>
    <property type="match status" value="1"/>
</dbReference>
<sequence length="1071" mass="124668">MDFDSFFEKYYGEKIDSVVMEDCKKRQVYLRQQNRHISLVNILLKMNVVSEQQIQIIQEKYQSYVERMQKQPTNQSLISDISNKVRGKSSLGLNFGNYKIIQELGRGGMGAVYRVHDPKLNREVALKVMLTQDEQHLLRFTQEAQTIARLDHPNIIRIFEVGDKPQHYFTMEYICGISLHKYIVDHDLDEKKIATMFLKVAQALSVAHRQKIIHRDLKPENIMLTQKNEPKVMDFGLAKIKHNTASLSKNFVGTPAYASPEQIQEGQIDSRTDIYSLGATLYEALTKRRVFQGQNTVNIMYQAINKDPIAPRVLNPEISVDLEAICLKCLQKSPKKRYFNMEKLAQDLQNFLDNRPISAKPPSALQKVNKFVQRNLLLTTIVGIAALIISSLFVYFSIKLATKQGELQRQEAMLDVQREVLQTKETSLQREKKRSREGFYPYVIALSDVYIQKNNIAIANKLINSEEYCPEYLRGWEWYWIASQVKNEVLNVHHGMSLKHFAFTPSKKHLFTFTRKKIIQWNPTTLKSIKTIKTEADYGVIDKKEEFVLTAKKSKLSLWSIRSGSKIRDKQLEKEIYYLDINYRNNIVAVAMIERIQFLSFPQLEFLYEIEEKSQSTDRLDFHPSKNVVAYTGKYGYIHRFDFDRKKRLPKLHHPGYLRTCKYNENGNWLVSAGDGPEIRLWNTKQHKLIKKYEYSSWVGPHKKILHLGHSGIIRDCSFSSDDRFLISAGDDKTLKLWDIRTGEMLQTFRGHISPVLVCDFTRDDRYVLSTGNDGRLKKWDTQKFLPHYKKIPASIHNLDVFGNLLMYVAEDRFIYVRDIFSGELLFRKPCINRPRFGKFITQKGKQKFVIGDKKGNISVYDFKSRRLEKKIYIREEILDMKIDSQHQKLLALGRDRRTILYRLDDFSVLHDFPGKKFACATFSHDGKWLFAAYKKACYVFSTTTFEYSKIEIPVGRSISRLTTNYDDSILAVGMTNYYIYLFDLRTRKQLTILNGHDGSILDIAFNRAGDRIVSASEDCTIRMWNTTGDQLIVLNAHTGYVTACKFFNEDDSLVSSGMDGRIVFWENNRR</sequence>
<proteinExistence type="predicted"/>
<keyword evidence="1 7" id="KW-0853">WD repeat</keyword>
<evidence type="ECO:0000256" key="3">
    <source>
        <dbReference type="ARBA" id="ARBA00022737"/>
    </source>
</evidence>
<feature type="repeat" description="WD" evidence="7">
    <location>
        <begin position="707"/>
        <end position="748"/>
    </location>
</feature>
<dbReference type="InterPro" id="IPR001680">
    <property type="entry name" value="WD40_rpt"/>
</dbReference>
<dbReference type="Gene3D" id="3.30.200.20">
    <property type="entry name" value="Phosphorylase Kinase, domain 1"/>
    <property type="match status" value="1"/>
</dbReference>
<name>A0A5S9IJE7_UABAM</name>
<reference evidence="11 12" key="1">
    <citation type="submission" date="2019-08" db="EMBL/GenBank/DDBJ databases">
        <title>Complete genome sequence of Candidatus Uab amorphum.</title>
        <authorList>
            <person name="Shiratori T."/>
            <person name="Suzuki S."/>
            <person name="Kakizawa Y."/>
            <person name="Ishida K."/>
        </authorList>
    </citation>
    <scope>NUCLEOTIDE SEQUENCE [LARGE SCALE GENOMIC DNA]</scope>
    <source>
        <strain evidence="11 12">SRT547</strain>
    </source>
</reference>
<dbReference type="InterPro" id="IPR017441">
    <property type="entry name" value="Protein_kinase_ATP_BS"/>
</dbReference>
<feature type="domain" description="Protein kinase" evidence="10">
    <location>
        <begin position="98"/>
        <end position="352"/>
    </location>
</feature>
<keyword evidence="4 8" id="KW-0547">Nucleotide-binding</keyword>
<evidence type="ECO:0000256" key="1">
    <source>
        <dbReference type="ARBA" id="ARBA00022574"/>
    </source>
</evidence>
<dbReference type="Gene3D" id="2.130.10.10">
    <property type="entry name" value="YVTN repeat-like/Quinoprotein amine dehydrogenase"/>
    <property type="match status" value="4"/>
</dbReference>
<dbReference type="PROSITE" id="PS50294">
    <property type="entry name" value="WD_REPEATS_REGION"/>
    <property type="match status" value="4"/>
</dbReference>
<dbReference type="InterPro" id="IPR036322">
    <property type="entry name" value="WD40_repeat_dom_sf"/>
</dbReference>
<evidence type="ECO:0000256" key="5">
    <source>
        <dbReference type="ARBA" id="ARBA00022777"/>
    </source>
</evidence>
<dbReference type="SUPFAM" id="SSF50978">
    <property type="entry name" value="WD40 repeat-like"/>
    <property type="match status" value="1"/>
</dbReference>
<feature type="transmembrane region" description="Helical" evidence="9">
    <location>
        <begin position="376"/>
        <end position="398"/>
    </location>
</feature>
<evidence type="ECO:0000256" key="9">
    <source>
        <dbReference type="SAM" id="Phobius"/>
    </source>
</evidence>
<evidence type="ECO:0000256" key="4">
    <source>
        <dbReference type="ARBA" id="ARBA00022741"/>
    </source>
</evidence>
<dbReference type="GO" id="GO:0004674">
    <property type="term" value="F:protein serine/threonine kinase activity"/>
    <property type="evidence" value="ECO:0007669"/>
    <property type="project" value="TreeGrafter"/>
</dbReference>
<keyword evidence="9" id="KW-0812">Transmembrane</keyword>
<keyword evidence="9" id="KW-1133">Transmembrane helix</keyword>
<dbReference type="Proteomes" id="UP000326354">
    <property type="component" value="Chromosome"/>
</dbReference>
<dbReference type="PANTHER" id="PTHR43289:SF6">
    <property type="entry name" value="SERINE_THREONINE-PROTEIN KINASE NEKL-3"/>
    <property type="match status" value="1"/>
</dbReference>
<dbReference type="Pfam" id="PF00069">
    <property type="entry name" value="Pkinase"/>
    <property type="match status" value="1"/>
</dbReference>